<organism evidence="4 5">
    <name type="scientific">Haemonchus contortus</name>
    <name type="common">Barber pole worm</name>
    <dbReference type="NCBI Taxonomy" id="6289"/>
    <lineage>
        <taxon>Eukaryota</taxon>
        <taxon>Metazoa</taxon>
        <taxon>Ecdysozoa</taxon>
        <taxon>Nematoda</taxon>
        <taxon>Chromadorea</taxon>
        <taxon>Rhabditida</taxon>
        <taxon>Rhabditina</taxon>
        <taxon>Rhabditomorpha</taxon>
        <taxon>Strongyloidea</taxon>
        <taxon>Trichostrongylidae</taxon>
        <taxon>Haemonchus</taxon>
    </lineage>
</organism>
<dbReference type="InterPro" id="IPR055531">
    <property type="entry name" value="DUF7107"/>
</dbReference>
<dbReference type="InterPro" id="IPR036084">
    <property type="entry name" value="Ser_inhib-like_sf"/>
</dbReference>
<evidence type="ECO:0000256" key="2">
    <source>
        <dbReference type="SAM" id="SignalP"/>
    </source>
</evidence>
<proteinExistence type="predicted"/>
<dbReference type="WBParaSite" id="HCON_00067660-00001">
    <property type="protein sequence ID" value="HCON_00067660-00001"/>
    <property type="gene ID" value="HCON_00067660"/>
</dbReference>
<dbReference type="OrthoDB" id="6236007at2759"/>
<feature type="signal peptide" evidence="2">
    <location>
        <begin position="1"/>
        <end position="18"/>
    </location>
</feature>
<evidence type="ECO:0000313" key="5">
    <source>
        <dbReference type="WBParaSite" id="HCON_00067660-00001"/>
    </source>
</evidence>
<keyword evidence="2" id="KW-0732">Signal</keyword>
<sequence length="224" mass="24815">MIDKVILSTVFVFVAVYAEIHYQTCNNVQECFEWFVCQDGTCQFYYNISCHDNADCPQGTTCMANQCTPPPLPFECDKDGKCPRGLRCLQGFCTSLPWSPCGEGGACNYGTHCVNGFCVPSRSCPFPTIPKVKKGCQMETAFYSISQCPKLIENCEKCPKNSAFQGCSNFCGPITCSNFNPMSPCYFLRCGTPRCQCNYGYVQLSDNIQDGCVKPKDCPKTKSS</sequence>
<dbReference type="Proteomes" id="UP000025227">
    <property type="component" value="Unplaced"/>
</dbReference>
<dbReference type="GO" id="GO:0004867">
    <property type="term" value="F:serine-type endopeptidase inhibitor activity"/>
    <property type="evidence" value="ECO:0007669"/>
    <property type="project" value="UniProtKB-KW"/>
</dbReference>
<evidence type="ECO:0000259" key="3">
    <source>
        <dbReference type="Pfam" id="PF23416"/>
    </source>
</evidence>
<feature type="chain" id="PRO_5029843427" evidence="2">
    <location>
        <begin position="19"/>
        <end position="224"/>
    </location>
</feature>
<dbReference type="SUPFAM" id="SSF57567">
    <property type="entry name" value="Serine protease inhibitors"/>
    <property type="match status" value="1"/>
</dbReference>
<accession>A0A7I4Y8R1</accession>
<keyword evidence="1" id="KW-0646">Protease inhibitor</keyword>
<dbReference type="Pfam" id="PF23416">
    <property type="entry name" value="DUF7107"/>
    <property type="match status" value="1"/>
</dbReference>
<keyword evidence="4" id="KW-1185">Reference proteome</keyword>
<protein>
    <submittedName>
        <fullName evidence="5">TIL domain-containing protein</fullName>
    </submittedName>
</protein>
<dbReference type="Gene3D" id="2.10.25.10">
    <property type="entry name" value="Laminin"/>
    <property type="match status" value="1"/>
</dbReference>
<evidence type="ECO:0000313" key="4">
    <source>
        <dbReference type="Proteomes" id="UP000025227"/>
    </source>
</evidence>
<dbReference type="AlphaFoldDB" id="A0A7I4Y8R1"/>
<evidence type="ECO:0000256" key="1">
    <source>
        <dbReference type="ARBA" id="ARBA00022900"/>
    </source>
</evidence>
<name>A0A7I4Y8R1_HAECO</name>
<keyword evidence="1" id="KW-0722">Serine protease inhibitor</keyword>
<reference evidence="5" key="1">
    <citation type="submission" date="2020-12" db="UniProtKB">
        <authorList>
            <consortium name="WormBaseParasite"/>
        </authorList>
    </citation>
    <scope>IDENTIFICATION</scope>
    <source>
        <strain evidence="5">MHco3</strain>
    </source>
</reference>
<dbReference type="CDD" id="cd19941">
    <property type="entry name" value="TIL"/>
    <property type="match status" value="1"/>
</dbReference>
<feature type="domain" description="DUF7107" evidence="3">
    <location>
        <begin position="49"/>
        <end position="94"/>
    </location>
</feature>